<dbReference type="Proteomes" id="UP000001599">
    <property type="component" value="Chromosome"/>
</dbReference>
<accession>C0Q677</accession>
<dbReference type="EMBL" id="CP000857">
    <property type="protein sequence ID" value="ACN48507.1"/>
    <property type="molecule type" value="Genomic_DNA"/>
</dbReference>
<dbReference type="KEGG" id="sei:SPC_4454"/>
<sequence length="37" mass="4301">MAANEVKKEKAKVAFFFSSPTATDQNLMRADKFTYWQ</sequence>
<proteinExistence type="predicted"/>
<dbReference type="AlphaFoldDB" id="C0Q677"/>
<protein>
    <submittedName>
        <fullName evidence="1">Uncharacterized protein</fullName>
    </submittedName>
</protein>
<name>C0Q677_SALPC</name>
<dbReference type="HOGENOM" id="CLU_3348372_0_0_6"/>
<organism evidence="1 2">
    <name type="scientific">Salmonella paratyphi C (strain RKS4594)</name>
    <dbReference type="NCBI Taxonomy" id="476213"/>
    <lineage>
        <taxon>Bacteria</taxon>
        <taxon>Pseudomonadati</taxon>
        <taxon>Pseudomonadota</taxon>
        <taxon>Gammaproteobacteria</taxon>
        <taxon>Enterobacterales</taxon>
        <taxon>Enterobacteriaceae</taxon>
        <taxon>Salmonella</taxon>
    </lineage>
</organism>
<evidence type="ECO:0000313" key="1">
    <source>
        <dbReference type="EMBL" id="ACN48507.1"/>
    </source>
</evidence>
<reference evidence="1 2" key="1">
    <citation type="journal article" date="2009" name="PLoS ONE">
        <title>Salmonella paratyphi C: genetic divergence from Salmonella choleraesuis and pathogenic convergence with Salmonella typhi.</title>
        <authorList>
            <person name="Liu W.-Q."/>
            <person name="Feng Y."/>
            <person name="Wang Y."/>
            <person name="Zou Q.-H."/>
            <person name="Chen F."/>
            <person name="Guo J.-T."/>
            <person name="Peng Y.-H."/>
            <person name="Jin Y."/>
            <person name="Li Y.-G."/>
            <person name="Hu S.-N."/>
            <person name="Johnston R.N."/>
            <person name="Liu G.-R."/>
            <person name="Liu S.-L."/>
        </authorList>
    </citation>
    <scope>NUCLEOTIDE SEQUENCE [LARGE SCALE GENOMIC DNA]</scope>
    <source>
        <strain evidence="1 2">RKS4594</strain>
    </source>
</reference>
<evidence type="ECO:0000313" key="2">
    <source>
        <dbReference type="Proteomes" id="UP000001599"/>
    </source>
</evidence>
<gene>
    <name evidence="1" type="ordered locus">SPC_4454</name>
</gene>